<dbReference type="KEGG" id="pprc:PFLCHA0_c52590"/>
<keyword evidence="4" id="KW-0281">Fimbrium</keyword>
<accession>A0A2C9ETT1</accession>
<dbReference type="Pfam" id="PF07963">
    <property type="entry name" value="N_methyl"/>
    <property type="match status" value="1"/>
</dbReference>
<dbReference type="HOGENOM" id="CLU_091705_4_2_6"/>
<dbReference type="EMBL" id="CP003190">
    <property type="protein sequence ID" value="AGL87001.1"/>
    <property type="molecule type" value="Genomic_DNA"/>
</dbReference>
<dbReference type="GO" id="GO:0007155">
    <property type="term" value="P:cell adhesion"/>
    <property type="evidence" value="ECO:0007669"/>
    <property type="project" value="InterPro"/>
</dbReference>
<dbReference type="InterPro" id="IPR012902">
    <property type="entry name" value="N_methyl_site"/>
</dbReference>
<dbReference type="Proteomes" id="UP000013940">
    <property type="component" value="Chromosome"/>
</dbReference>
<dbReference type="GO" id="GO:0009289">
    <property type="term" value="C:pilus"/>
    <property type="evidence" value="ECO:0007669"/>
    <property type="project" value="InterPro"/>
</dbReference>
<dbReference type="PANTHER" id="PTHR30093:SF34">
    <property type="entry name" value="PREPILIN PEPTIDASE-DEPENDENT PROTEIN D"/>
    <property type="match status" value="1"/>
</dbReference>
<evidence type="ECO:0000256" key="3">
    <source>
        <dbReference type="ARBA" id="ARBA00029638"/>
    </source>
</evidence>
<dbReference type="PROSITE" id="PS00409">
    <property type="entry name" value="PROKAR_NTER_METHYL"/>
    <property type="match status" value="1"/>
</dbReference>
<reference evidence="7" key="1">
    <citation type="journal article" date="2014" name="Genome Announc.">
        <title>Full-genome sequence of the plant growth-promoting bacterium Pseudomonas protegens CHA0.</title>
        <authorList>
            <person name="Jousset A."/>
            <person name="Schuldes J."/>
            <person name="Keel C."/>
            <person name="Maurhofer M."/>
            <person name="Daniel R."/>
            <person name="Scheu S."/>
            <person name="Thuermer A."/>
        </authorList>
    </citation>
    <scope>NUCLEOTIDE SEQUENCE [LARGE SCALE GENOMIC DNA]</scope>
    <source>
        <strain evidence="7">DSM 19095 / LMG 27888 / CFBP 6595 / CHA0</strain>
    </source>
</reference>
<dbReference type="InterPro" id="IPR045584">
    <property type="entry name" value="Pilin-like"/>
</dbReference>
<comment type="similarity">
    <text evidence="1 4">Belongs to the N-Me-Phe pilin family.</text>
</comment>
<evidence type="ECO:0000256" key="4">
    <source>
        <dbReference type="RuleBase" id="RU000389"/>
    </source>
</evidence>
<keyword evidence="5" id="KW-0472">Membrane</keyword>
<evidence type="ECO:0000256" key="2">
    <source>
        <dbReference type="ARBA" id="ARBA00022481"/>
    </source>
</evidence>
<gene>
    <name evidence="6" type="primary">pilA</name>
    <name evidence="6" type="ORF">PFLCHA0_c52590</name>
</gene>
<dbReference type="InterPro" id="IPR001082">
    <property type="entry name" value="Pilin"/>
</dbReference>
<keyword evidence="5" id="KW-0812">Transmembrane</keyword>
<dbReference type="PANTHER" id="PTHR30093">
    <property type="entry name" value="GENERAL SECRETION PATHWAY PROTEIN G"/>
    <property type="match status" value="1"/>
</dbReference>
<evidence type="ECO:0000313" key="7">
    <source>
        <dbReference type="Proteomes" id="UP000013940"/>
    </source>
</evidence>
<dbReference type="NCBIfam" id="TIGR02532">
    <property type="entry name" value="IV_pilin_GFxxxE"/>
    <property type="match status" value="1"/>
</dbReference>
<evidence type="ECO:0000256" key="1">
    <source>
        <dbReference type="ARBA" id="ARBA00005233"/>
    </source>
</evidence>
<organism evidence="6 7">
    <name type="scientific">Pseudomonas protegens (strain DSM 19095 / LMG 27888 / CFBP 6595 / CHA0)</name>
    <dbReference type="NCBI Taxonomy" id="1124983"/>
    <lineage>
        <taxon>Bacteria</taxon>
        <taxon>Pseudomonadati</taxon>
        <taxon>Pseudomonadota</taxon>
        <taxon>Gammaproteobacteria</taxon>
        <taxon>Pseudomonadales</taxon>
        <taxon>Pseudomonadaceae</taxon>
        <taxon>Pseudomonas</taxon>
    </lineage>
</organism>
<dbReference type="Gene3D" id="3.30.700.10">
    <property type="entry name" value="Glycoprotein, Type 4 Pilin"/>
    <property type="match status" value="1"/>
</dbReference>
<feature type="transmembrane region" description="Helical" evidence="5">
    <location>
        <begin position="75"/>
        <end position="98"/>
    </location>
</feature>
<dbReference type="Pfam" id="PF00114">
    <property type="entry name" value="Pilin"/>
    <property type="match status" value="1"/>
</dbReference>
<keyword evidence="2" id="KW-0488">Methylation</keyword>
<proteinExistence type="inferred from homology"/>
<dbReference type="eggNOG" id="COG4969">
    <property type="taxonomic scope" value="Bacteria"/>
</dbReference>
<protein>
    <recommendedName>
        <fullName evidence="3">Pilin</fullName>
    </recommendedName>
</protein>
<sequence>MHLSKPSWRGAAREGQGLTKFVSLCDSLRSRPWAIAPAGHVIRGLSPGTGCASRLCAHATFVHARRQPMKHQSGFTLIELLVVVAIIGILATVAMPMYAKYQARAKVIAALAEASALKVNVEDLLNQGTDPTLALAGGTAQTANCRMSAGGTAATGEGSIGCTLLNAPGPVLNKTLTLTRSATSGWTCTTTVEADYAPKGCGAEGA</sequence>
<name>A0A2C9ETT1_PSEPH</name>
<keyword evidence="5" id="KW-1133">Transmembrane helix</keyword>
<dbReference type="SUPFAM" id="SSF54523">
    <property type="entry name" value="Pili subunits"/>
    <property type="match status" value="1"/>
</dbReference>
<dbReference type="AlphaFoldDB" id="A0A2C9ETT1"/>
<evidence type="ECO:0000256" key="5">
    <source>
        <dbReference type="SAM" id="Phobius"/>
    </source>
</evidence>
<evidence type="ECO:0000313" key="6">
    <source>
        <dbReference type="EMBL" id="AGL87001.1"/>
    </source>
</evidence>